<protein>
    <submittedName>
        <fullName evidence="1">ROK family protein</fullName>
    </submittedName>
</protein>
<sequence length="459" mass="49105">MKFLGLDLPVTHLPELDKTFVPLARFLRVYESGAKYPFALAVEREDGLVSVYDTALRTEGALDEADRLYVDRLAKFLLWSRGGWKLVACGSPAAAEYLRSAYAPGGSRNFDRNFMEGVYERTFTVECRSYAERPAEKGSSRPVGRHLEGCRIGLDAGASNLKVSALVDGKSVFSDTMPWRPSEQSDPQYHYDHITAALRAAAEHLPRVDGVGVSTAGVLVGERCMVASLFLAVGKEDFDRSVKDIYPRTAASLGEDIPFAVANDGDVTALAGAMGLNENGILGISMGSSEAGGYVDRAGNVTGWFNELAFTPIDVQADAARDDWSGDVGCGVKYLSQEGAVKLAAMAGLEMPEGGAADKFSSIRRRMDGGDRSVEAVYRDLGVYLGHALALYAKFYDMNCALVMGGVAGGAGGDIILSTARQVLADEYPDCAFSVQAPDERVRQIGQSAAAASLPDSRV</sequence>
<organism evidence="1 2">
    <name type="scientific">Pseudoflavonifractor capillosus</name>
    <dbReference type="NCBI Taxonomy" id="106588"/>
    <lineage>
        <taxon>Bacteria</taxon>
        <taxon>Bacillati</taxon>
        <taxon>Bacillota</taxon>
        <taxon>Clostridia</taxon>
        <taxon>Eubacteriales</taxon>
        <taxon>Oscillospiraceae</taxon>
        <taxon>Pseudoflavonifractor</taxon>
    </lineage>
</organism>
<comment type="caution">
    <text evidence="1">The sequence shown here is derived from an EMBL/GenBank/DDBJ whole genome shotgun (WGS) entry which is preliminary data.</text>
</comment>
<accession>A0A921STE1</accession>
<dbReference type="Gene3D" id="3.30.420.40">
    <property type="match status" value="2"/>
</dbReference>
<dbReference type="AlphaFoldDB" id="A0A921STE1"/>
<evidence type="ECO:0000313" key="1">
    <source>
        <dbReference type="EMBL" id="HJG87443.1"/>
    </source>
</evidence>
<name>A0A921STE1_9FIRM</name>
<dbReference type="EMBL" id="DYUC01000105">
    <property type="protein sequence ID" value="HJG87443.1"/>
    <property type="molecule type" value="Genomic_DNA"/>
</dbReference>
<dbReference type="InterPro" id="IPR043129">
    <property type="entry name" value="ATPase_NBD"/>
</dbReference>
<gene>
    <name evidence="1" type="ORF">K8V01_10555</name>
</gene>
<evidence type="ECO:0000313" key="2">
    <source>
        <dbReference type="Proteomes" id="UP000760668"/>
    </source>
</evidence>
<dbReference type="Proteomes" id="UP000760668">
    <property type="component" value="Unassembled WGS sequence"/>
</dbReference>
<reference evidence="1" key="1">
    <citation type="journal article" date="2021" name="PeerJ">
        <title>Extensive microbial diversity within the chicken gut microbiome revealed by metagenomics and culture.</title>
        <authorList>
            <person name="Gilroy R."/>
            <person name="Ravi A."/>
            <person name="Getino M."/>
            <person name="Pursley I."/>
            <person name="Horton D.L."/>
            <person name="Alikhan N.F."/>
            <person name="Baker D."/>
            <person name="Gharbi K."/>
            <person name="Hall N."/>
            <person name="Watson M."/>
            <person name="Adriaenssens E.M."/>
            <person name="Foster-Nyarko E."/>
            <person name="Jarju S."/>
            <person name="Secka A."/>
            <person name="Antonio M."/>
            <person name="Oren A."/>
            <person name="Chaudhuri R.R."/>
            <person name="La Ragione R."/>
            <person name="Hildebrand F."/>
            <person name="Pallen M.J."/>
        </authorList>
    </citation>
    <scope>NUCLEOTIDE SEQUENCE</scope>
    <source>
        <strain evidence="1">CHK179-5677</strain>
    </source>
</reference>
<proteinExistence type="predicted"/>
<dbReference type="SUPFAM" id="SSF53067">
    <property type="entry name" value="Actin-like ATPase domain"/>
    <property type="match status" value="1"/>
</dbReference>
<dbReference type="RefSeq" id="WP_295368779.1">
    <property type="nucleotide sequence ID" value="NZ_DYUC01000105.1"/>
</dbReference>
<reference evidence="1" key="2">
    <citation type="submission" date="2021-09" db="EMBL/GenBank/DDBJ databases">
        <authorList>
            <person name="Gilroy R."/>
        </authorList>
    </citation>
    <scope>NUCLEOTIDE SEQUENCE</scope>
    <source>
        <strain evidence="1">CHK179-5677</strain>
    </source>
</reference>